<dbReference type="PROSITE" id="PS51273">
    <property type="entry name" value="GATASE_TYPE_1"/>
    <property type="match status" value="1"/>
</dbReference>
<sequence>MKLLNTNIKIILLIIIEINLIISVASALKHKSHYNQRPIIGILTQQLSHHLKQVYPDLKYKSYIAASYVKFIESAGARVVPIWTGRNKSYYNKILNKINGVIFPGGSAFFNETNGYADAGIHIYNIAKEMNKQNDFFPIMGICLGFELLTYAASGAKDHRIRCSSHNQLLSLKFEPGFEKSKLFCDASSDIIDILRDEDVTINFHRYCVTKKATRKNNHSFPSTRDEENHLIYNYPTYYTGPTNSSFEQCYLFEK</sequence>
<dbReference type="OrthoDB" id="64220at2759"/>
<keyword evidence="6" id="KW-0378">Hydrolase</keyword>
<comment type="subcellular location">
    <subcellularLocation>
        <location evidence="1">Secreted</location>
        <location evidence="1">Extracellular space</location>
    </subcellularLocation>
</comment>
<name>A0A834XWE7_APHGI</name>
<dbReference type="EC" id="3.4.19.9" evidence="3"/>
<dbReference type="SUPFAM" id="SSF52317">
    <property type="entry name" value="Class I glutamine amidotransferase-like"/>
    <property type="match status" value="1"/>
</dbReference>
<evidence type="ECO:0000313" key="10">
    <source>
        <dbReference type="EMBL" id="KAF7992041.1"/>
    </source>
</evidence>
<dbReference type="GO" id="GO:0046900">
    <property type="term" value="P:tetrahydrofolylpolyglutamate metabolic process"/>
    <property type="evidence" value="ECO:0007669"/>
    <property type="project" value="TreeGrafter"/>
</dbReference>
<keyword evidence="9" id="KW-0812">Transmembrane</keyword>
<comment type="caution">
    <text evidence="10">The sequence shown here is derived from an EMBL/GenBank/DDBJ whole genome shotgun (WGS) entry which is preliminary data.</text>
</comment>
<dbReference type="Gene3D" id="3.40.50.880">
    <property type="match status" value="2"/>
</dbReference>
<dbReference type="EMBL" id="JACMRX010000003">
    <property type="protein sequence ID" value="KAF7992041.1"/>
    <property type="molecule type" value="Genomic_DNA"/>
</dbReference>
<evidence type="ECO:0000256" key="6">
    <source>
        <dbReference type="ARBA" id="ARBA00022801"/>
    </source>
</evidence>
<dbReference type="PANTHER" id="PTHR11315">
    <property type="entry name" value="PROTEASE FAMILY C26 GAMMA-GLUTAMYL HYDROLASE"/>
    <property type="match status" value="1"/>
</dbReference>
<organism evidence="10 11">
    <name type="scientific">Aphidius gifuensis</name>
    <name type="common">Parasitoid wasp</name>
    <dbReference type="NCBI Taxonomy" id="684658"/>
    <lineage>
        <taxon>Eukaryota</taxon>
        <taxon>Metazoa</taxon>
        <taxon>Ecdysozoa</taxon>
        <taxon>Arthropoda</taxon>
        <taxon>Hexapoda</taxon>
        <taxon>Insecta</taxon>
        <taxon>Pterygota</taxon>
        <taxon>Neoptera</taxon>
        <taxon>Endopterygota</taxon>
        <taxon>Hymenoptera</taxon>
        <taxon>Apocrita</taxon>
        <taxon>Ichneumonoidea</taxon>
        <taxon>Braconidae</taxon>
        <taxon>Aphidiinae</taxon>
        <taxon>Aphidius</taxon>
    </lineage>
</organism>
<keyword evidence="4" id="KW-0964">Secreted</keyword>
<evidence type="ECO:0000256" key="5">
    <source>
        <dbReference type="ARBA" id="ARBA00022729"/>
    </source>
</evidence>
<accession>A0A834XWE7</accession>
<feature type="transmembrane region" description="Helical" evidence="9">
    <location>
        <begin position="6"/>
        <end position="28"/>
    </location>
</feature>
<dbReference type="GO" id="GO:0034722">
    <property type="term" value="F:gamma-glutamyl-peptidase activity"/>
    <property type="evidence" value="ECO:0007669"/>
    <property type="project" value="UniProtKB-EC"/>
</dbReference>
<evidence type="ECO:0000256" key="9">
    <source>
        <dbReference type="SAM" id="Phobius"/>
    </source>
</evidence>
<evidence type="ECO:0000256" key="4">
    <source>
        <dbReference type="ARBA" id="ARBA00022525"/>
    </source>
</evidence>
<dbReference type="Pfam" id="PF07722">
    <property type="entry name" value="Peptidase_C26"/>
    <property type="match status" value="1"/>
</dbReference>
<evidence type="ECO:0000256" key="1">
    <source>
        <dbReference type="ARBA" id="ARBA00004239"/>
    </source>
</evidence>
<feature type="active site" description="Nucleophile" evidence="7">
    <location>
        <position position="143"/>
    </location>
</feature>
<dbReference type="InterPro" id="IPR029062">
    <property type="entry name" value="Class_I_gatase-like"/>
</dbReference>
<dbReference type="InterPro" id="IPR015527">
    <property type="entry name" value="Pept_C26_g-glut_hydrolase"/>
</dbReference>
<evidence type="ECO:0000313" key="11">
    <source>
        <dbReference type="Proteomes" id="UP000639338"/>
    </source>
</evidence>
<gene>
    <name evidence="10" type="ORF">HCN44_001366</name>
</gene>
<dbReference type="PROSITE" id="PS51275">
    <property type="entry name" value="PEPTIDASE_C26_GGH"/>
    <property type="match status" value="1"/>
</dbReference>
<evidence type="ECO:0000256" key="8">
    <source>
        <dbReference type="PROSITE-ProRule" id="PRU00607"/>
    </source>
</evidence>
<comment type="similarity">
    <text evidence="2">Belongs to the peptidase C26 family.</text>
</comment>
<dbReference type="GO" id="GO:0005773">
    <property type="term" value="C:vacuole"/>
    <property type="evidence" value="ECO:0007669"/>
    <property type="project" value="TreeGrafter"/>
</dbReference>
<protein>
    <recommendedName>
        <fullName evidence="3">folate gamma-glutamyl hydrolase</fullName>
        <ecNumber evidence="3">3.4.19.9</ecNumber>
    </recommendedName>
</protein>
<keyword evidence="9" id="KW-0472">Membrane</keyword>
<dbReference type="AlphaFoldDB" id="A0A834XWE7"/>
<dbReference type="Proteomes" id="UP000639338">
    <property type="component" value="Unassembled WGS sequence"/>
</dbReference>
<evidence type="ECO:0000256" key="7">
    <source>
        <dbReference type="PIRSR" id="PIRSR615527-1"/>
    </source>
</evidence>
<proteinExistence type="inferred from homology"/>
<keyword evidence="9" id="KW-1133">Transmembrane helix</keyword>
<evidence type="ECO:0000256" key="2">
    <source>
        <dbReference type="ARBA" id="ARBA00011083"/>
    </source>
</evidence>
<dbReference type="InterPro" id="IPR011697">
    <property type="entry name" value="Peptidase_C26"/>
</dbReference>
<keyword evidence="11" id="KW-1185">Reference proteome</keyword>
<keyword evidence="5" id="KW-0732">Signal</keyword>
<reference evidence="10 11" key="1">
    <citation type="submission" date="2020-08" db="EMBL/GenBank/DDBJ databases">
        <title>Aphidius gifuensis genome sequencing and assembly.</title>
        <authorList>
            <person name="Du Z."/>
        </authorList>
    </citation>
    <scope>NUCLEOTIDE SEQUENCE [LARGE SCALE GENOMIC DNA]</scope>
    <source>
        <strain evidence="10">YNYX2018</strain>
        <tissue evidence="10">Adults</tissue>
    </source>
</reference>
<comment type="caution">
    <text evidence="8">Lacks conserved residue(s) required for the propagation of feature annotation.</text>
</comment>
<evidence type="ECO:0000256" key="3">
    <source>
        <dbReference type="ARBA" id="ARBA00012886"/>
    </source>
</evidence>
<dbReference type="PANTHER" id="PTHR11315:SF0">
    <property type="entry name" value="FOLATE GAMMA-GLUTAMYL HYDROLASE"/>
    <property type="match status" value="1"/>
</dbReference>
<dbReference type="GO" id="GO:0005576">
    <property type="term" value="C:extracellular region"/>
    <property type="evidence" value="ECO:0007669"/>
    <property type="project" value="UniProtKB-SubCell"/>
</dbReference>